<evidence type="ECO:0000259" key="2">
    <source>
        <dbReference type="Pfam" id="PF02517"/>
    </source>
</evidence>
<feature type="transmembrane region" description="Helical" evidence="1">
    <location>
        <begin position="204"/>
        <end position="222"/>
    </location>
</feature>
<feature type="domain" description="CAAX prenyl protease 2/Lysostaphin resistance protein A-like" evidence="2">
    <location>
        <begin position="145"/>
        <end position="241"/>
    </location>
</feature>
<proteinExistence type="predicted"/>
<feature type="transmembrane region" description="Helical" evidence="1">
    <location>
        <begin position="234"/>
        <end position="253"/>
    </location>
</feature>
<feature type="transmembrane region" description="Helical" evidence="1">
    <location>
        <begin position="68"/>
        <end position="91"/>
    </location>
</feature>
<keyword evidence="1" id="KW-1133">Transmembrane helix</keyword>
<evidence type="ECO:0000313" key="3">
    <source>
        <dbReference type="EMBL" id="SIR93816.1"/>
    </source>
</evidence>
<dbReference type="Pfam" id="PF02517">
    <property type="entry name" value="Rce1-like"/>
    <property type="match status" value="1"/>
</dbReference>
<dbReference type="OrthoDB" id="7171777at2"/>
<name>A0A1N7F0F0_9RHOB</name>
<feature type="transmembrane region" description="Helical" evidence="1">
    <location>
        <begin position="181"/>
        <end position="198"/>
    </location>
</feature>
<dbReference type="GO" id="GO:0080120">
    <property type="term" value="P:CAAX-box protein maturation"/>
    <property type="evidence" value="ECO:0007669"/>
    <property type="project" value="UniProtKB-ARBA"/>
</dbReference>
<sequence>MRYPGYAPLVEPARRSAALWRLMVGIVLITAVFLALSLIYGFLITQFIPIEAWGEDGLGIEQATTPLGALVNLYAFGLLIMALALVLPLIHKRGLRSVIGRPALALRQGGRVLLYMLGVYVAASLVQLIDPIPLTPGLDPSRWLALLPLTLLGLLIQTGAEEVVFRGYLQSQLAARVRHPAVWLVLPALLFGMLHFQPGIMGNAAWVIVVWAALFGIAAADLTARCGTLGPAIALHFGNNFAAIAISAPTGYFDGLALATYPFGPDDTALMLQWMPMDLGILLCSYLAARLALRV</sequence>
<dbReference type="PANTHER" id="PTHR39430">
    <property type="entry name" value="MEMBRANE-ASSOCIATED PROTEASE-RELATED"/>
    <property type="match status" value="1"/>
</dbReference>
<organism evidence="3 4">
    <name type="scientific">Roseovarius nanhaiticus</name>
    <dbReference type="NCBI Taxonomy" id="573024"/>
    <lineage>
        <taxon>Bacteria</taxon>
        <taxon>Pseudomonadati</taxon>
        <taxon>Pseudomonadota</taxon>
        <taxon>Alphaproteobacteria</taxon>
        <taxon>Rhodobacterales</taxon>
        <taxon>Roseobacteraceae</taxon>
        <taxon>Roseovarius</taxon>
    </lineage>
</organism>
<keyword evidence="1" id="KW-0812">Transmembrane</keyword>
<dbReference type="EMBL" id="FTNV01000001">
    <property type="protein sequence ID" value="SIR93816.1"/>
    <property type="molecule type" value="Genomic_DNA"/>
</dbReference>
<dbReference type="InterPro" id="IPR003675">
    <property type="entry name" value="Rce1/LyrA-like_dom"/>
</dbReference>
<feature type="transmembrane region" description="Helical" evidence="1">
    <location>
        <begin position="112"/>
        <end position="129"/>
    </location>
</feature>
<dbReference type="Proteomes" id="UP000186019">
    <property type="component" value="Unassembled WGS sequence"/>
</dbReference>
<keyword evidence="1" id="KW-0472">Membrane</keyword>
<evidence type="ECO:0000313" key="4">
    <source>
        <dbReference type="Proteomes" id="UP000186019"/>
    </source>
</evidence>
<dbReference type="AlphaFoldDB" id="A0A1N7F0F0"/>
<dbReference type="RefSeq" id="WP_076530937.1">
    <property type="nucleotide sequence ID" value="NZ_FOAC01000001.1"/>
</dbReference>
<protein>
    <recommendedName>
        <fullName evidence="2">CAAX prenyl protease 2/Lysostaphin resistance protein A-like domain-containing protein</fullName>
    </recommendedName>
</protein>
<evidence type="ECO:0000256" key="1">
    <source>
        <dbReference type="SAM" id="Phobius"/>
    </source>
</evidence>
<accession>A0A1N7F0F0</accession>
<feature type="transmembrane region" description="Helical" evidence="1">
    <location>
        <begin position="141"/>
        <end position="160"/>
    </location>
</feature>
<reference evidence="3 4" key="1">
    <citation type="submission" date="2017-01" db="EMBL/GenBank/DDBJ databases">
        <authorList>
            <person name="Mah S.A."/>
            <person name="Swanson W.J."/>
            <person name="Moy G.W."/>
            <person name="Vacquier V.D."/>
        </authorList>
    </citation>
    <scope>NUCLEOTIDE SEQUENCE [LARGE SCALE GENOMIC DNA]</scope>
    <source>
        <strain evidence="3 4">DSM 29590</strain>
    </source>
</reference>
<gene>
    <name evidence="3" type="ORF">SAMN05421666_0660</name>
</gene>
<dbReference type="PANTHER" id="PTHR39430:SF1">
    <property type="entry name" value="PROTEASE"/>
    <property type="match status" value="1"/>
</dbReference>
<dbReference type="GO" id="GO:0004175">
    <property type="term" value="F:endopeptidase activity"/>
    <property type="evidence" value="ECO:0007669"/>
    <property type="project" value="UniProtKB-ARBA"/>
</dbReference>
<feature type="transmembrane region" description="Helical" evidence="1">
    <location>
        <begin position="273"/>
        <end position="293"/>
    </location>
</feature>
<dbReference type="STRING" id="573024.SAMN05216208_1475"/>
<keyword evidence="4" id="KW-1185">Reference proteome</keyword>
<feature type="transmembrane region" description="Helical" evidence="1">
    <location>
        <begin position="20"/>
        <end position="48"/>
    </location>
</feature>